<proteinExistence type="predicted"/>
<comment type="caution">
    <text evidence="1">The sequence shown here is derived from an EMBL/GenBank/DDBJ whole genome shotgun (WGS) entry which is preliminary data.</text>
</comment>
<accession>A0A225VE70</accession>
<name>A0A225VE70_9STRA</name>
<reference evidence="2" key="1">
    <citation type="submission" date="2017-03" db="EMBL/GenBank/DDBJ databases">
        <title>Phytopthora megakarya and P. palmivora, two closely related causual agents of cacao black pod achieved similar genome size and gene model numbers by different mechanisms.</title>
        <authorList>
            <person name="Ali S."/>
            <person name="Shao J."/>
            <person name="Larry D.J."/>
            <person name="Kronmiller B."/>
            <person name="Shen D."/>
            <person name="Strem M.D."/>
            <person name="Melnick R.L."/>
            <person name="Guiltinan M.J."/>
            <person name="Tyler B.M."/>
            <person name="Meinhardt L.W."/>
            <person name="Bailey B.A."/>
        </authorList>
    </citation>
    <scope>NUCLEOTIDE SEQUENCE [LARGE SCALE GENOMIC DNA]</scope>
    <source>
        <strain evidence="2">zdho120</strain>
    </source>
</reference>
<evidence type="ECO:0000313" key="1">
    <source>
        <dbReference type="EMBL" id="OWZ03665.1"/>
    </source>
</evidence>
<sequence>MDSRPASLYRAISLFTTTNKTADDYTLLPSYLDAFSKKNSESHQIAFLPVLQIDGTHMKNNNYNGVCLTLVELDGNHQVIPMAVGGSKVN</sequence>
<dbReference type="AlphaFoldDB" id="A0A225VE70"/>
<dbReference type="OrthoDB" id="128140at2759"/>
<organism evidence="1 2">
    <name type="scientific">Phytophthora megakarya</name>
    <dbReference type="NCBI Taxonomy" id="4795"/>
    <lineage>
        <taxon>Eukaryota</taxon>
        <taxon>Sar</taxon>
        <taxon>Stramenopiles</taxon>
        <taxon>Oomycota</taxon>
        <taxon>Peronosporomycetes</taxon>
        <taxon>Peronosporales</taxon>
        <taxon>Peronosporaceae</taxon>
        <taxon>Phytophthora</taxon>
    </lineage>
</organism>
<protein>
    <recommendedName>
        <fullName evidence="3">Transposase</fullName>
    </recommendedName>
</protein>
<evidence type="ECO:0008006" key="3">
    <source>
        <dbReference type="Google" id="ProtNLM"/>
    </source>
</evidence>
<dbReference type="EMBL" id="NBNE01005389">
    <property type="protein sequence ID" value="OWZ03665.1"/>
    <property type="molecule type" value="Genomic_DNA"/>
</dbReference>
<dbReference type="Proteomes" id="UP000198211">
    <property type="component" value="Unassembled WGS sequence"/>
</dbReference>
<gene>
    <name evidence="1" type="ORF">PHMEG_00024559</name>
</gene>
<evidence type="ECO:0000313" key="2">
    <source>
        <dbReference type="Proteomes" id="UP000198211"/>
    </source>
</evidence>
<keyword evidence="2" id="KW-1185">Reference proteome</keyword>